<feature type="domain" description="Heterokaryon incompatibility" evidence="2">
    <location>
        <begin position="57"/>
        <end position="132"/>
    </location>
</feature>
<reference evidence="3" key="1">
    <citation type="submission" date="2020-03" db="EMBL/GenBank/DDBJ databases">
        <authorList>
            <person name="He L."/>
        </authorList>
    </citation>
    <scope>NUCLEOTIDE SEQUENCE</scope>
    <source>
        <strain evidence="3">CkLH20</strain>
    </source>
</reference>
<evidence type="ECO:0000313" key="3">
    <source>
        <dbReference type="EMBL" id="KAF9870183.1"/>
    </source>
</evidence>
<organism evidence="3 4">
    <name type="scientific">Colletotrichum karsti</name>
    <dbReference type="NCBI Taxonomy" id="1095194"/>
    <lineage>
        <taxon>Eukaryota</taxon>
        <taxon>Fungi</taxon>
        <taxon>Dikarya</taxon>
        <taxon>Ascomycota</taxon>
        <taxon>Pezizomycotina</taxon>
        <taxon>Sordariomycetes</taxon>
        <taxon>Hypocreomycetidae</taxon>
        <taxon>Glomerellales</taxon>
        <taxon>Glomerellaceae</taxon>
        <taxon>Colletotrichum</taxon>
        <taxon>Colletotrichum boninense species complex</taxon>
    </lineage>
</organism>
<dbReference type="EMBL" id="JAATWM020000057">
    <property type="protein sequence ID" value="KAF9870183.1"/>
    <property type="molecule type" value="Genomic_DNA"/>
</dbReference>
<dbReference type="GeneID" id="62168056"/>
<comment type="caution">
    <text evidence="3">The sequence shown here is derived from an EMBL/GenBank/DDBJ whole genome shotgun (WGS) entry which is preliminary data.</text>
</comment>
<dbReference type="Pfam" id="PF06985">
    <property type="entry name" value="HET"/>
    <property type="match status" value="1"/>
</dbReference>
<proteinExistence type="predicted"/>
<name>A0A9P6HTB0_9PEZI</name>
<sequence length="133" mass="14981">MQTQPQDTMSAYQNEAVGEYQLRIFFPCPAERFDDDLYGRPLSHDLEPSSKSDSRAYEALSYLWGSPKSPKQTLTPLEKSAPGALDGSNAQAVGTLQIGQNLVDALRNFRYKEKHRTLWIDAISIDQGNTEER</sequence>
<dbReference type="RefSeq" id="XP_038739644.1">
    <property type="nucleotide sequence ID" value="XM_038894982.1"/>
</dbReference>
<keyword evidence="4" id="KW-1185">Reference proteome</keyword>
<dbReference type="Proteomes" id="UP000781932">
    <property type="component" value="Unassembled WGS sequence"/>
</dbReference>
<reference evidence="3" key="2">
    <citation type="submission" date="2020-11" db="EMBL/GenBank/DDBJ databases">
        <title>Whole genome sequencing of Colletotrichum sp.</title>
        <authorList>
            <person name="Li H."/>
        </authorList>
    </citation>
    <scope>NUCLEOTIDE SEQUENCE</scope>
    <source>
        <strain evidence="3">CkLH20</strain>
    </source>
</reference>
<evidence type="ECO:0000256" key="1">
    <source>
        <dbReference type="SAM" id="MobiDB-lite"/>
    </source>
</evidence>
<protein>
    <recommendedName>
        <fullName evidence="2">Heterokaryon incompatibility domain-containing protein</fullName>
    </recommendedName>
</protein>
<dbReference type="PANTHER" id="PTHR24148">
    <property type="entry name" value="ANKYRIN REPEAT DOMAIN-CONTAINING PROTEIN 39 HOMOLOG-RELATED"/>
    <property type="match status" value="1"/>
</dbReference>
<gene>
    <name evidence="3" type="ORF">CkaCkLH20_12269</name>
</gene>
<feature type="region of interest" description="Disordered" evidence="1">
    <location>
        <begin position="65"/>
        <end position="86"/>
    </location>
</feature>
<dbReference type="InterPro" id="IPR052895">
    <property type="entry name" value="HetReg/Transcr_Mod"/>
</dbReference>
<dbReference type="AlphaFoldDB" id="A0A9P6HTB0"/>
<accession>A0A9P6HTB0</accession>
<dbReference type="OrthoDB" id="5571888at2759"/>
<dbReference type="PANTHER" id="PTHR24148:SF82">
    <property type="entry name" value="HETEROKARYON INCOMPATIBILITY DOMAIN-CONTAINING PROTEIN"/>
    <property type="match status" value="1"/>
</dbReference>
<dbReference type="InterPro" id="IPR010730">
    <property type="entry name" value="HET"/>
</dbReference>
<evidence type="ECO:0000313" key="4">
    <source>
        <dbReference type="Proteomes" id="UP000781932"/>
    </source>
</evidence>
<evidence type="ECO:0000259" key="2">
    <source>
        <dbReference type="Pfam" id="PF06985"/>
    </source>
</evidence>